<keyword evidence="2" id="KW-0479">Metal-binding</keyword>
<feature type="domain" description="ERCC4" evidence="4">
    <location>
        <begin position="328"/>
        <end position="430"/>
    </location>
</feature>
<dbReference type="SUPFAM" id="SSF52980">
    <property type="entry name" value="Restriction endonuclease-like"/>
    <property type="match status" value="1"/>
</dbReference>
<dbReference type="Gene3D" id="3.40.50.10130">
    <property type="match status" value="1"/>
</dbReference>
<dbReference type="SMART" id="SM00891">
    <property type="entry name" value="ERCC4"/>
    <property type="match status" value="1"/>
</dbReference>
<dbReference type="EMBL" id="CAXAMN010022028">
    <property type="protein sequence ID" value="CAK9065653.1"/>
    <property type="molecule type" value="Genomic_DNA"/>
</dbReference>
<dbReference type="PANTHER" id="PTHR13451:SF0">
    <property type="entry name" value="CROSSOVER JUNCTION ENDONUCLEASE MUS81"/>
    <property type="match status" value="1"/>
</dbReference>
<accession>A0ABP0NPD7</accession>
<dbReference type="PANTHER" id="PTHR13451">
    <property type="entry name" value="CLASS II CROSSOVER JUNCTION ENDONUCLEASE MUS81"/>
    <property type="match status" value="1"/>
</dbReference>
<dbReference type="Gene3D" id="1.10.10.10">
    <property type="entry name" value="Winged helix-like DNA-binding domain superfamily/Winged helix DNA-binding domain"/>
    <property type="match status" value="1"/>
</dbReference>
<keyword evidence="2" id="KW-0255">Endonuclease</keyword>
<evidence type="ECO:0000256" key="2">
    <source>
        <dbReference type="RuleBase" id="RU369042"/>
    </source>
</evidence>
<feature type="region of interest" description="Disordered" evidence="3">
    <location>
        <begin position="209"/>
        <end position="233"/>
    </location>
</feature>
<sequence length="786" mass="87167">MVKVWNSDLAQAAEVRMCYHMSKGSSREFMWRKAHRAILAVEKEIRQLSSGRIVNLPRIKEITAIQELEAVIRGERPIVPPEMKQAADDPPERDFARHPYLKRMQFRGGGYAILMALHLRSKEHMETARTAAAAVRQFMYKVELIHAAQPFCDVSMEGGWGSSCGWTSIRSLLAHRLVLESRGPTHREEYRLTEEGQDFVQAMLKLWPEAEGPAPPASNQPAASVDPDRSRTPRPRWLARTFHATRVTAAATPFSALKVLRPVSGPVSEVSPEALRPMCGPEPEESSCVKIEISDSEETEEPRATDAVSQGSQSTDAVLRKPAAHAALLLVDDRERLKDAEPRRFFETIAAATSAAREHLKLGDFAWVLGRSEVLGGSDYLDSELVDCLLERKRIADLVGRSAVGDHMKQLHRMEDCGLKHAFFLLEGNPNMASSCPVFDQDLHTESVYTIHGREEIDAFCAQLIIRNSKVGVLQSRDPAGTARLLKYISAWMTWKLQTQAFSHDLRTGHSLREFEKFVAQQMKDEGRLALLGGSSSSSVPGRMAELHVSRGLFVRVGRPANTEKVSWLVSDNGNRGIEHLAAELSVHENGHRSQPILTVIINAGLLLQEINAAAQRAASQAALISVAEAAAAATGVVTPINPTEMRTMTPMSFVGLVVVVMDGHVGKLSGLLKDGDNVVVVPPRVPAHLRRIKAIYHWMAWLLRRLGAVLFMFCRFAWILPGTVLRYTLDAWYDPWSLVRPRGEEVRGRHLRGLGVTPQMLRYAPGQNPHGEDLTALLSQGLLGM</sequence>
<comment type="cofactor">
    <cofactor evidence="2">
        <name>Mg(2+)</name>
        <dbReference type="ChEBI" id="CHEBI:18420"/>
    </cofactor>
</comment>
<dbReference type="InterPro" id="IPR011335">
    <property type="entry name" value="Restrct_endonuc-II-like"/>
</dbReference>
<dbReference type="InterPro" id="IPR006166">
    <property type="entry name" value="ERCC4_domain"/>
</dbReference>
<dbReference type="InterPro" id="IPR047417">
    <property type="entry name" value="WHD_MUS81"/>
</dbReference>
<evidence type="ECO:0000259" key="4">
    <source>
        <dbReference type="SMART" id="SM00891"/>
    </source>
</evidence>
<organism evidence="5 6">
    <name type="scientific">Durusdinium trenchii</name>
    <dbReference type="NCBI Taxonomy" id="1381693"/>
    <lineage>
        <taxon>Eukaryota</taxon>
        <taxon>Sar</taxon>
        <taxon>Alveolata</taxon>
        <taxon>Dinophyceae</taxon>
        <taxon>Suessiales</taxon>
        <taxon>Symbiodiniaceae</taxon>
        <taxon>Durusdinium</taxon>
    </lineage>
</organism>
<dbReference type="InterPro" id="IPR033309">
    <property type="entry name" value="Mus81"/>
</dbReference>
<feature type="region of interest" description="Disordered" evidence="3">
    <location>
        <begin position="267"/>
        <end position="286"/>
    </location>
</feature>
<comment type="subcellular location">
    <subcellularLocation>
        <location evidence="2">Nucleus</location>
    </subcellularLocation>
</comment>
<gene>
    <name evidence="5" type="ORF">CCMP2556_LOCUS32266</name>
</gene>
<evidence type="ECO:0000256" key="1">
    <source>
        <dbReference type="ARBA" id="ARBA00022801"/>
    </source>
</evidence>
<feature type="region of interest" description="Disordered" evidence="3">
    <location>
        <begin position="294"/>
        <end position="317"/>
    </location>
</feature>
<feature type="compositionally biased region" description="Polar residues" evidence="3">
    <location>
        <begin position="307"/>
        <end position="316"/>
    </location>
</feature>
<proteinExistence type="inferred from homology"/>
<comment type="similarity">
    <text evidence="2">Belongs to the XPF family.</text>
</comment>
<dbReference type="Proteomes" id="UP001642484">
    <property type="component" value="Unassembled WGS sequence"/>
</dbReference>
<keyword evidence="1 2" id="KW-0378">Hydrolase</keyword>
<keyword evidence="2" id="KW-0539">Nucleus</keyword>
<dbReference type="InterPro" id="IPR036388">
    <property type="entry name" value="WH-like_DNA-bd_sf"/>
</dbReference>
<dbReference type="CDD" id="cd21036">
    <property type="entry name" value="WH_MUS81"/>
    <property type="match status" value="1"/>
</dbReference>
<comment type="function">
    <text evidence="2">Interacts with EME1 to form a DNA structure-specific endonuclease with substrate preference for branched DNA structures with a 5'-end at the branch nick. Typical substrates include 3'-flap structures, D-loops, replication forks and nicked Holliday junctions. May be required in mitosis for the processing of stalled or collapsed replication fork intermediates. May be required in meiosis for the repair of meiosis-specific double strand breaks subsequent to single-end invasion (SEI).</text>
</comment>
<keyword evidence="2" id="KW-0233">DNA recombination</keyword>
<evidence type="ECO:0000256" key="3">
    <source>
        <dbReference type="SAM" id="MobiDB-lite"/>
    </source>
</evidence>
<evidence type="ECO:0000313" key="5">
    <source>
        <dbReference type="EMBL" id="CAK9065653.1"/>
    </source>
</evidence>
<protein>
    <recommendedName>
        <fullName evidence="2">Crossover junction endonuclease MUS81</fullName>
        <ecNumber evidence="2">3.1.22.-</ecNumber>
    </recommendedName>
</protein>
<keyword evidence="2" id="KW-0540">Nuclease</keyword>
<dbReference type="EC" id="3.1.22.-" evidence="2"/>
<keyword evidence="6" id="KW-1185">Reference proteome</keyword>
<comment type="caution">
    <text evidence="5">The sequence shown here is derived from an EMBL/GenBank/DDBJ whole genome shotgun (WGS) entry which is preliminary data.</text>
</comment>
<keyword evidence="2" id="KW-0460">Magnesium</keyword>
<dbReference type="Pfam" id="PF21136">
    <property type="entry name" value="WHD_MUS81"/>
    <property type="match status" value="1"/>
</dbReference>
<comment type="subunit">
    <text evidence="2">Interacts with EME1.</text>
</comment>
<evidence type="ECO:0000313" key="6">
    <source>
        <dbReference type="Proteomes" id="UP001642484"/>
    </source>
</evidence>
<name>A0ABP0NPD7_9DINO</name>
<dbReference type="Pfam" id="PF02732">
    <property type="entry name" value="ERCC4"/>
    <property type="match status" value="1"/>
</dbReference>
<keyword evidence="2" id="KW-0234">DNA repair</keyword>
<reference evidence="5 6" key="1">
    <citation type="submission" date="2024-02" db="EMBL/GenBank/DDBJ databases">
        <authorList>
            <person name="Chen Y."/>
            <person name="Shah S."/>
            <person name="Dougan E. K."/>
            <person name="Thang M."/>
            <person name="Chan C."/>
        </authorList>
    </citation>
    <scope>NUCLEOTIDE SEQUENCE [LARGE SCALE GENOMIC DNA]</scope>
</reference>
<keyword evidence="2" id="KW-0227">DNA damage</keyword>